<keyword evidence="1" id="KW-0812">Transmembrane</keyword>
<dbReference type="STRING" id="457427.SSOG_02747"/>
<proteinExistence type="predicted"/>
<keyword evidence="3" id="KW-1185">Reference proteome</keyword>
<feature type="transmembrane region" description="Helical" evidence="1">
    <location>
        <begin position="61"/>
        <end position="83"/>
    </location>
</feature>
<feature type="transmembrane region" description="Helical" evidence="1">
    <location>
        <begin position="160"/>
        <end position="178"/>
    </location>
</feature>
<evidence type="ECO:0000313" key="3">
    <source>
        <dbReference type="Proteomes" id="UP000003963"/>
    </source>
</evidence>
<evidence type="ECO:0000256" key="1">
    <source>
        <dbReference type="SAM" id="Phobius"/>
    </source>
</evidence>
<reference evidence="2 3" key="1">
    <citation type="submission" date="2009-02" db="EMBL/GenBank/DDBJ databases">
        <title>Annotation of Streptomyces hygroscopicus strain ATCC 53653.</title>
        <authorList>
            <consortium name="The Broad Institute Genome Sequencing Platform"/>
            <consortium name="Broad Institute Microbial Sequencing Center"/>
            <person name="Fischbach M."/>
            <person name="Godfrey P."/>
            <person name="Ward D."/>
            <person name="Young S."/>
            <person name="Zeng Q."/>
            <person name="Koehrsen M."/>
            <person name="Alvarado L."/>
            <person name="Berlin A.M."/>
            <person name="Bochicchio J."/>
            <person name="Borenstein D."/>
            <person name="Chapman S.B."/>
            <person name="Chen Z."/>
            <person name="Engels R."/>
            <person name="Freedman E."/>
            <person name="Gellesch M."/>
            <person name="Goldberg J."/>
            <person name="Griggs A."/>
            <person name="Gujja S."/>
            <person name="Heilman E.R."/>
            <person name="Heiman D.I."/>
            <person name="Hepburn T.A."/>
            <person name="Howarth C."/>
            <person name="Jen D."/>
            <person name="Larson L."/>
            <person name="Lewis B."/>
            <person name="Mehta T."/>
            <person name="Park D."/>
            <person name="Pearson M."/>
            <person name="Richards J."/>
            <person name="Roberts A."/>
            <person name="Saif S."/>
            <person name="Shea T.D."/>
            <person name="Shenoy N."/>
            <person name="Sisk P."/>
            <person name="Stolte C."/>
            <person name="Sykes S.N."/>
            <person name="Thomson T."/>
            <person name="Walk T."/>
            <person name="White J."/>
            <person name="Yandava C."/>
            <person name="Straight P."/>
            <person name="Clardy J."/>
            <person name="Hung D."/>
            <person name="Kolter R."/>
            <person name="Mekalanos J."/>
            <person name="Walker S."/>
            <person name="Walsh C.T."/>
            <person name="Wieland-Brown L.C."/>
            <person name="Haas B."/>
            <person name="Nusbaum C."/>
            <person name="Birren B."/>
        </authorList>
    </citation>
    <scope>NUCLEOTIDE SEQUENCE [LARGE SCALE GENOMIC DNA]</scope>
    <source>
        <strain evidence="2 3">ATCC 53653</strain>
    </source>
</reference>
<gene>
    <name evidence="2" type="ORF">SSOG_02747</name>
</gene>
<dbReference type="Proteomes" id="UP000003963">
    <property type="component" value="Unassembled WGS sequence"/>
</dbReference>
<organism evidence="2 3">
    <name type="scientific">Streptomyces himastatinicus ATCC 53653</name>
    <dbReference type="NCBI Taxonomy" id="457427"/>
    <lineage>
        <taxon>Bacteria</taxon>
        <taxon>Bacillati</taxon>
        <taxon>Actinomycetota</taxon>
        <taxon>Actinomycetes</taxon>
        <taxon>Kitasatosporales</taxon>
        <taxon>Streptomycetaceae</taxon>
        <taxon>Streptomyces</taxon>
        <taxon>Streptomyces violaceusniger group</taxon>
    </lineage>
</organism>
<feature type="transmembrane region" description="Helical" evidence="1">
    <location>
        <begin position="21"/>
        <end position="41"/>
    </location>
</feature>
<dbReference type="HOGENOM" id="CLU_946362_0_0_11"/>
<sequence length="278" mass="30632">MTRTGSPEPRSTGSLEWANTVVATGSVFTALMFYAGAMYNSAYYSYFRLRSLSLGLSFTDIALKSLQLITMPVLISMALAVILPEMPRLLVSSGVPARAIRHLRQAGGLLARRHPLIVLAGVCLMALWPYVQPYGWTAPLVVACGLLLGHTATAPSWRRGLGAAVAGLMLVWAVGMAASQQGRRAAEDAEEQLVRRTAVVVLSTDRLSMSGPPGPLVEDLGKGRHYRYRYSRLRLLVERDQRYYLLPLGWRHRTDPTYVIADDDSVRVELFPGTRSSR</sequence>
<dbReference type="EMBL" id="GG657754">
    <property type="protein sequence ID" value="EFL23033.1"/>
    <property type="molecule type" value="Genomic_DNA"/>
</dbReference>
<keyword evidence="1" id="KW-0472">Membrane</keyword>
<protein>
    <submittedName>
        <fullName evidence="2">Uncharacterized protein</fullName>
    </submittedName>
</protein>
<name>D9WCV4_9ACTN</name>
<keyword evidence="1" id="KW-1133">Transmembrane helix</keyword>
<evidence type="ECO:0000313" key="2">
    <source>
        <dbReference type="EMBL" id="EFL23033.1"/>
    </source>
</evidence>
<feature type="transmembrane region" description="Helical" evidence="1">
    <location>
        <begin position="110"/>
        <end position="128"/>
    </location>
</feature>
<accession>D9WCV4</accession>
<dbReference type="AlphaFoldDB" id="D9WCV4"/>